<comment type="caution">
    <text evidence="1">The sequence shown here is derived from an EMBL/GenBank/DDBJ whole genome shotgun (WGS) entry which is preliminary data.</text>
</comment>
<dbReference type="Proteomes" id="UP000546701">
    <property type="component" value="Unassembled WGS sequence"/>
</dbReference>
<gene>
    <name evidence="1" type="ORF">FHS99_002254</name>
</gene>
<dbReference type="RefSeq" id="WP_157176078.1">
    <property type="nucleotide sequence ID" value="NZ_BMJP01000003.1"/>
</dbReference>
<organism evidence="1 2">
    <name type="scientific">Sphingomonas prati</name>
    <dbReference type="NCBI Taxonomy" id="1843237"/>
    <lineage>
        <taxon>Bacteria</taxon>
        <taxon>Pseudomonadati</taxon>
        <taxon>Pseudomonadota</taxon>
        <taxon>Alphaproteobacteria</taxon>
        <taxon>Sphingomonadales</taxon>
        <taxon>Sphingomonadaceae</taxon>
        <taxon>Sphingomonas</taxon>
    </lineage>
</organism>
<accession>A0A7W9BU87</accession>
<sequence>MDLGFHRRNRARLREDGALDYHAVVAGLAAAQARGVTAMAAERIAHATTAFPGRDAALVVLMLCEPGWVRAAAALGGSFDAALSLKFPPLKP</sequence>
<name>A0A7W9BU87_9SPHN</name>
<reference evidence="1 2" key="1">
    <citation type="submission" date="2020-08" db="EMBL/GenBank/DDBJ databases">
        <title>Genomic Encyclopedia of Type Strains, Phase IV (KMG-IV): sequencing the most valuable type-strain genomes for metagenomic binning, comparative biology and taxonomic classification.</title>
        <authorList>
            <person name="Goeker M."/>
        </authorList>
    </citation>
    <scope>NUCLEOTIDE SEQUENCE [LARGE SCALE GENOMIC DNA]</scope>
    <source>
        <strain evidence="1 2">DSM 103336</strain>
    </source>
</reference>
<keyword evidence="2" id="KW-1185">Reference proteome</keyword>
<dbReference type="EMBL" id="JACIJR010000005">
    <property type="protein sequence ID" value="MBB5729758.1"/>
    <property type="molecule type" value="Genomic_DNA"/>
</dbReference>
<protein>
    <submittedName>
        <fullName evidence="1">Uncharacterized protein</fullName>
    </submittedName>
</protein>
<proteinExistence type="predicted"/>
<evidence type="ECO:0000313" key="1">
    <source>
        <dbReference type="EMBL" id="MBB5729758.1"/>
    </source>
</evidence>
<evidence type="ECO:0000313" key="2">
    <source>
        <dbReference type="Proteomes" id="UP000546701"/>
    </source>
</evidence>
<dbReference type="OrthoDB" id="9862913at2"/>
<dbReference type="AlphaFoldDB" id="A0A7W9BU87"/>